<dbReference type="GO" id="GO:0000160">
    <property type="term" value="P:phosphorelay signal transduction system"/>
    <property type="evidence" value="ECO:0007669"/>
    <property type="project" value="UniProtKB-UniRule"/>
</dbReference>
<dbReference type="InterPro" id="IPR045871">
    <property type="entry name" value="AHP1-5/YPD1"/>
</dbReference>
<evidence type="ECO:0000259" key="8">
    <source>
        <dbReference type="PROSITE" id="PS50894"/>
    </source>
</evidence>
<comment type="caution">
    <text evidence="9">The sequence shown here is derived from an EMBL/GenBank/DDBJ whole genome shotgun (WGS) entry which is preliminary data.</text>
</comment>
<keyword evidence="2 7" id="KW-0932">Cytokinin signaling pathway</keyword>
<reference evidence="9" key="1">
    <citation type="journal article" date="2023" name="GigaByte">
        <title>Genome assembly of the bearded iris, Iris pallida Lam.</title>
        <authorList>
            <person name="Bruccoleri R.E."/>
            <person name="Oakeley E.J."/>
            <person name="Faust A.M.E."/>
            <person name="Altorfer M."/>
            <person name="Dessus-Babus S."/>
            <person name="Burckhardt D."/>
            <person name="Oertli M."/>
            <person name="Naumann U."/>
            <person name="Petersen F."/>
            <person name="Wong J."/>
        </authorList>
    </citation>
    <scope>NUCLEOTIDE SEQUENCE</scope>
    <source>
        <strain evidence="9">GSM-AAB239-AS_SAM_17_03QT</strain>
    </source>
</reference>
<dbReference type="InterPro" id="IPR008207">
    <property type="entry name" value="Sig_transdc_His_kin_Hpt_dom"/>
</dbReference>
<keyword evidence="10" id="KW-1185">Reference proteome</keyword>
<dbReference type="GO" id="GO:0043424">
    <property type="term" value="F:protein histidine kinase binding"/>
    <property type="evidence" value="ECO:0007669"/>
    <property type="project" value="UniProtKB-UniRule"/>
</dbReference>
<dbReference type="GO" id="GO:0005634">
    <property type="term" value="C:nucleus"/>
    <property type="evidence" value="ECO:0007669"/>
    <property type="project" value="UniProtKB-SubCell"/>
</dbReference>
<evidence type="ECO:0000256" key="1">
    <source>
        <dbReference type="ARBA" id="ARBA00022490"/>
    </source>
</evidence>
<dbReference type="CDD" id="cd00088">
    <property type="entry name" value="HPT"/>
    <property type="match status" value="1"/>
</dbReference>
<dbReference type="GO" id="GO:0009927">
    <property type="term" value="F:histidine phosphotransfer kinase activity"/>
    <property type="evidence" value="ECO:0007669"/>
    <property type="project" value="UniProtKB-UniRule"/>
</dbReference>
<keyword evidence="3 7" id="KW-0902">Two-component regulatory system</keyword>
<organism evidence="9 10">
    <name type="scientific">Iris pallida</name>
    <name type="common">Sweet iris</name>
    <dbReference type="NCBI Taxonomy" id="29817"/>
    <lineage>
        <taxon>Eukaryota</taxon>
        <taxon>Viridiplantae</taxon>
        <taxon>Streptophyta</taxon>
        <taxon>Embryophyta</taxon>
        <taxon>Tracheophyta</taxon>
        <taxon>Spermatophyta</taxon>
        <taxon>Magnoliopsida</taxon>
        <taxon>Liliopsida</taxon>
        <taxon>Asparagales</taxon>
        <taxon>Iridaceae</taxon>
        <taxon>Iridoideae</taxon>
        <taxon>Irideae</taxon>
        <taxon>Iris</taxon>
    </lineage>
</organism>
<dbReference type="GO" id="GO:0080038">
    <property type="term" value="P:positive regulation of cytokinin-activated signaling pathway"/>
    <property type="evidence" value="ECO:0007669"/>
    <property type="project" value="UniProtKB-ARBA"/>
</dbReference>
<dbReference type="PROSITE" id="PS50894">
    <property type="entry name" value="HPT"/>
    <property type="match status" value="1"/>
</dbReference>
<dbReference type="FunFam" id="1.20.120.160:FF:000001">
    <property type="entry name" value="Histidine-containing phosphotransfer protein 1"/>
    <property type="match status" value="1"/>
</dbReference>
<comment type="subcellular location">
    <subcellularLocation>
        <location evidence="7">Cytoplasm</location>
        <location evidence="7">Cytosol</location>
    </subcellularLocation>
    <subcellularLocation>
        <location evidence="7">Nucleus</location>
    </subcellularLocation>
</comment>
<evidence type="ECO:0000256" key="5">
    <source>
        <dbReference type="ARBA" id="ARBA00057097"/>
    </source>
</evidence>
<dbReference type="GO" id="GO:0005829">
    <property type="term" value="C:cytosol"/>
    <property type="evidence" value="ECO:0007669"/>
    <property type="project" value="UniProtKB-SubCell"/>
</dbReference>
<gene>
    <name evidence="9" type="ORF">M6B38_202180</name>
</gene>
<keyword evidence="6" id="KW-0597">Phosphoprotein</keyword>
<proteinExistence type="predicted"/>
<accession>A0AAX6EA09</accession>
<dbReference type="Proteomes" id="UP001140949">
    <property type="component" value="Unassembled WGS sequence"/>
</dbReference>
<evidence type="ECO:0000256" key="2">
    <source>
        <dbReference type="ARBA" id="ARBA00022864"/>
    </source>
</evidence>
<name>A0AAX6EA09_IRIPA</name>
<sequence>MAVMALKEQLDSFVKSMLAEGTLNQQFQQLQMLEDGSGFVAEVIKMFCDDAERILGELTNLLEQVVVDFGKVDGCVHQLKGSSSSIGAHNVTVACVQFRHFCDENDKEGCLRALNVLKHEFYRLQSKFQTMSQMENRILAYEGRKANGM</sequence>
<keyword evidence="4" id="KW-0539">Nucleus</keyword>
<dbReference type="InterPro" id="IPR036641">
    <property type="entry name" value="HPT_dom_sf"/>
</dbReference>
<feature type="domain" description="HPt" evidence="8">
    <location>
        <begin position="36"/>
        <end position="131"/>
    </location>
</feature>
<dbReference type="GO" id="GO:0009736">
    <property type="term" value="P:cytokinin-activated signaling pathway"/>
    <property type="evidence" value="ECO:0007669"/>
    <property type="project" value="UniProtKB-KW"/>
</dbReference>
<comment type="domain">
    <text evidence="7">Histidine-containing phosphotransfer domain (HPt) contains an active histidine that mediates the phosphotransfer.</text>
</comment>
<dbReference type="Pfam" id="PF01627">
    <property type="entry name" value="Hpt"/>
    <property type="match status" value="1"/>
</dbReference>
<dbReference type="EMBL" id="JANAVB010038615">
    <property type="protein sequence ID" value="KAJ6800825.1"/>
    <property type="molecule type" value="Genomic_DNA"/>
</dbReference>
<evidence type="ECO:0000313" key="9">
    <source>
        <dbReference type="EMBL" id="KAJ6800825.1"/>
    </source>
</evidence>
<dbReference type="SUPFAM" id="SSF47226">
    <property type="entry name" value="Histidine-containing phosphotransfer domain, HPT domain"/>
    <property type="match status" value="1"/>
</dbReference>
<evidence type="ECO:0000313" key="10">
    <source>
        <dbReference type="Proteomes" id="UP001140949"/>
    </source>
</evidence>
<comment type="function">
    <text evidence="5">Functions as a two-component phosphorelay mediators between cytokinin sensor histidine kinases and response regulators (B-type ARRs). Plays an important role in propagating cytokinin signal transduction through the multistep His-to-Asp phosphorelay. Functions as a positive regulator of the cytokinin signaling pathway. May play a regulatory role in salt and drought tolerance during plant development.</text>
</comment>
<feature type="modified residue" description="Phosphohistidine" evidence="6">
    <location>
        <position position="77"/>
    </location>
</feature>
<dbReference type="AlphaFoldDB" id="A0AAX6EA09"/>
<keyword evidence="1" id="KW-0963">Cytoplasm</keyword>
<dbReference type="PANTHER" id="PTHR28242">
    <property type="entry name" value="PHOSPHORELAY INTERMEDIATE PROTEIN YPD1"/>
    <property type="match status" value="1"/>
</dbReference>
<protein>
    <recommendedName>
        <fullName evidence="7">Histidine-containing phosphotransfer protein</fullName>
    </recommendedName>
</protein>
<dbReference type="Gene3D" id="1.20.120.160">
    <property type="entry name" value="HPT domain"/>
    <property type="match status" value="1"/>
</dbReference>
<evidence type="ECO:0000256" key="4">
    <source>
        <dbReference type="ARBA" id="ARBA00023242"/>
    </source>
</evidence>
<evidence type="ECO:0000256" key="3">
    <source>
        <dbReference type="ARBA" id="ARBA00023012"/>
    </source>
</evidence>
<reference evidence="9" key="2">
    <citation type="submission" date="2023-04" db="EMBL/GenBank/DDBJ databases">
        <authorList>
            <person name="Bruccoleri R.E."/>
            <person name="Oakeley E.J."/>
            <person name="Faust A.-M."/>
            <person name="Dessus-Babus S."/>
            <person name="Altorfer M."/>
            <person name="Burckhardt D."/>
            <person name="Oertli M."/>
            <person name="Naumann U."/>
            <person name="Petersen F."/>
            <person name="Wong J."/>
        </authorList>
    </citation>
    <scope>NUCLEOTIDE SEQUENCE</scope>
    <source>
        <strain evidence="9">GSM-AAB239-AS_SAM_17_03QT</strain>
        <tissue evidence="9">Leaf</tissue>
    </source>
</reference>
<evidence type="ECO:0000256" key="7">
    <source>
        <dbReference type="RuleBase" id="RU369004"/>
    </source>
</evidence>
<dbReference type="PANTHER" id="PTHR28242:SF30">
    <property type="entry name" value="HISTIDINE-CONTAINING PHOSPHOTRANSFER PROTEIN 2"/>
    <property type="match status" value="1"/>
</dbReference>
<evidence type="ECO:0000256" key="6">
    <source>
        <dbReference type="PROSITE-ProRule" id="PRU00110"/>
    </source>
</evidence>